<dbReference type="RefSeq" id="WP_135762460.1">
    <property type="nucleotide sequence ID" value="NZ_RQHV01000002.1"/>
</dbReference>
<dbReference type="AlphaFoldDB" id="A0A4R9LSP3"/>
<evidence type="ECO:0000256" key="2">
    <source>
        <dbReference type="ARBA" id="ARBA00023125"/>
    </source>
</evidence>
<sequence>MAVIEKSEVRKIPPKQRILKTAIQLFYRQGYANTGINQIIKESDTAKASFYDHFPSKEDLGKRVIHHYSVEVQGWLKNILTKSKDPLSFVDELSKAVQIQIRSKDAIYQGCPIALFSSQFPLDNSGFQYEFQSSVKRWEKMFVNFFTKLKEKNKISSGFQSLEVSRDLINLYEGGLMSWRISQNKDYIARMEISMRERIRSELKK</sequence>
<keyword evidence="3" id="KW-0804">Transcription</keyword>
<dbReference type="Proteomes" id="UP000298264">
    <property type="component" value="Unassembled WGS sequence"/>
</dbReference>
<dbReference type="PROSITE" id="PS50977">
    <property type="entry name" value="HTH_TETR_2"/>
    <property type="match status" value="1"/>
</dbReference>
<dbReference type="InterPro" id="IPR036271">
    <property type="entry name" value="Tet_transcr_reg_TetR-rel_C_sf"/>
</dbReference>
<feature type="domain" description="HTH tetR-type" evidence="5">
    <location>
        <begin position="12"/>
        <end position="72"/>
    </location>
</feature>
<evidence type="ECO:0000256" key="3">
    <source>
        <dbReference type="ARBA" id="ARBA00023163"/>
    </source>
</evidence>
<evidence type="ECO:0000313" key="7">
    <source>
        <dbReference type="Proteomes" id="UP000298264"/>
    </source>
</evidence>
<dbReference type="PANTHER" id="PTHR47506:SF1">
    <property type="entry name" value="HTH-TYPE TRANSCRIPTIONAL REGULATOR YJDC"/>
    <property type="match status" value="1"/>
</dbReference>
<keyword evidence="1" id="KW-0805">Transcription regulation</keyword>
<name>A0A4R9LSP3_9LEPT</name>
<dbReference type="PANTHER" id="PTHR47506">
    <property type="entry name" value="TRANSCRIPTIONAL REGULATORY PROTEIN"/>
    <property type="match status" value="1"/>
</dbReference>
<dbReference type="InterPro" id="IPR009057">
    <property type="entry name" value="Homeodomain-like_sf"/>
</dbReference>
<accession>A0A4R9LSP3</accession>
<dbReference type="Pfam" id="PF00440">
    <property type="entry name" value="TetR_N"/>
    <property type="match status" value="1"/>
</dbReference>
<organism evidence="6 7">
    <name type="scientific">Leptospira ilyithenensis</name>
    <dbReference type="NCBI Taxonomy" id="2484901"/>
    <lineage>
        <taxon>Bacteria</taxon>
        <taxon>Pseudomonadati</taxon>
        <taxon>Spirochaetota</taxon>
        <taxon>Spirochaetia</taxon>
        <taxon>Leptospirales</taxon>
        <taxon>Leptospiraceae</taxon>
        <taxon>Leptospira</taxon>
    </lineage>
</organism>
<dbReference type="GO" id="GO:0003677">
    <property type="term" value="F:DNA binding"/>
    <property type="evidence" value="ECO:0007669"/>
    <property type="project" value="UniProtKB-UniRule"/>
</dbReference>
<evidence type="ECO:0000256" key="1">
    <source>
        <dbReference type="ARBA" id="ARBA00023015"/>
    </source>
</evidence>
<keyword evidence="7" id="KW-1185">Reference proteome</keyword>
<dbReference type="Gene3D" id="1.10.357.10">
    <property type="entry name" value="Tetracycline Repressor, domain 2"/>
    <property type="match status" value="1"/>
</dbReference>
<keyword evidence="2 4" id="KW-0238">DNA-binding</keyword>
<dbReference type="SUPFAM" id="SSF48498">
    <property type="entry name" value="Tetracyclin repressor-like, C-terminal domain"/>
    <property type="match status" value="1"/>
</dbReference>
<dbReference type="SUPFAM" id="SSF46689">
    <property type="entry name" value="Homeodomain-like"/>
    <property type="match status" value="1"/>
</dbReference>
<feature type="DNA-binding region" description="H-T-H motif" evidence="4">
    <location>
        <begin position="35"/>
        <end position="54"/>
    </location>
</feature>
<evidence type="ECO:0000259" key="5">
    <source>
        <dbReference type="PROSITE" id="PS50977"/>
    </source>
</evidence>
<gene>
    <name evidence="6" type="ORF">EHS11_00470</name>
</gene>
<evidence type="ECO:0000313" key="6">
    <source>
        <dbReference type="EMBL" id="TGN14507.1"/>
    </source>
</evidence>
<proteinExistence type="predicted"/>
<protein>
    <submittedName>
        <fullName evidence="6">TetR/AcrR family transcriptional regulator</fullName>
    </submittedName>
</protein>
<dbReference type="OrthoDB" id="9812484at2"/>
<dbReference type="PRINTS" id="PR00455">
    <property type="entry name" value="HTHTETR"/>
</dbReference>
<comment type="caution">
    <text evidence="6">The sequence shown here is derived from an EMBL/GenBank/DDBJ whole genome shotgun (WGS) entry which is preliminary data.</text>
</comment>
<dbReference type="EMBL" id="RQHV01000002">
    <property type="protein sequence ID" value="TGN14507.1"/>
    <property type="molecule type" value="Genomic_DNA"/>
</dbReference>
<dbReference type="InterPro" id="IPR001647">
    <property type="entry name" value="HTH_TetR"/>
</dbReference>
<evidence type="ECO:0000256" key="4">
    <source>
        <dbReference type="PROSITE-ProRule" id="PRU00335"/>
    </source>
</evidence>
<reference evidence="6" key="1">
    <citation type="journal article" date="2019" name="PLoS Negl. Trop. Dis.">
        <title>Revisiting the worldwide diversity of Leptospira species in the environment.</title>
        <authorList>
            <person name="Vincent A.T."/>
            <person name="Schiettekatte O."/>
            <person name="Bourhy P."/>
            <person name="Veyrier F.J."/>
            <person name="Picardeau M."/>
        </authorList>
    </citation>
    <scope>NUCLEOTIDE SEQUENCE [LARGE SCALE GENOMIC DNA]</scope>
    <source>
        <strain evidence="6">201400974</strain>
    </source>
</reference>